<dbReference type="GO" id="GO:0009318">
    <property type="term" value="C:exodeoxyribonuclease VII complex"/>
    <property type="evidence" value="ECO:0007669"/>
    <property type="project" value="UniProtKB-UniRule"/>
</dbReference>
<dbReference type="HOGENOM" id="CLU_145918_3_2_12"/>
<dbReference type="GO" id="GO:0006308">
    <property type="term" value="P:DNA catabolic process"/>
    <property type="evidence" value="ECO:0007669"/>
    <property type="project" value="UniProtKB-UniRule"/>
</dbReference>
<reference evidence="7 8" key="1">
    <citation type="submission" date="2011-11" db="EMBL/GenBank/DDBJ databases">
        <title>Complete sequence of Spirochaeta sp. grapes.</title>
        <authorList>
            <consortium name="US DOE Joint Genome Institute"/>
            <person name="Lucas S."/>
            <person name="Han J."/>
            <person name="Lapidus A."/>
            <person name="Cheng J.-F."/>
            <person name="Goodwin L."/>
            <person name="Pitluck S."/>
            <person name="Peters L."/>
            <person name="Ovchinnikova G."/>
            <person name="Munk A.C."/>
            <person name="Detter J.C."/>
            <person name="Han C."/>
            <person name="Tapia R."/>
            <person name="Land M."/>
            <person name="Hauser L."/>
            <person name="Kyrpides N."/>
            <person name="Ivanova N."/>
            <person name="Pagani I."/>
            <person name="Ritalahtilisa K."/>
            <person name="Loeffler F."/>
            <person name="Woyke T."/>
        </authorList>
    </citation>
    <scope>NUCLEOTIDE SEQUENCE [LARGE SCALE GENOMIC DNA]</scope>
    <source>
        <strain evidence="8">ATCC BAA-1885 / DSM 22778 / Grapes</strain>
    </source>
</reference>
<dbReference type="PIRSF" id="PIRSF006488">
    <property type="entry name" value="Exonuc_VII_S"/>
    <property type="match status" value="1"/>
</dbReference>
<evidence type="ECO:0000256" key="6">
    <source>
        <dbReference type="HAMAP-Rule" id="MF_00337"/>
    </source>
</evidence>
<dbReference type="Pfam" id="PF02609">
    <property type="entry name" value="Exonuc_VII_S"/>
    <property type="match status" value="1"/>
</dbReference>
<keyword evidence="5 6" id="KW-0269">Exonuclease</keyword>
<accession>G8QQ35</accession>
<dbReference type="SUPFAM" id="SSF116842">
    <property type="entry name" value="XseB-like"/>
    <property type="match status" value="1"/>
</dbReference>
<evidence type="ECO:0000256" key="4">
    <source>
        <dbReference type="ARBA" id="ARBA00022801"/>
    </source>
</evidence>
<dbReference type="InterPro" id="IPR003761">
    <property type="entry name" value="Exonuc_VII_S"/>
</dbReference>
<comment type="subcellular location">
    <subcellularLocation>
        <location evidence="6">Cytoplasm</location>
    </subcellularLocation>
</comment>
<dbReference type="InterPro" id="IPR037004">
    <property type="entry name" value="Exonuc_VII_ssu_sf"/>
</dbReference>
<dbReference type="Gene3D" id="1.10.287.1040">
    <property type="entry name" value="Exonuclease VII, small subunit"/>
    <property type="match status" value="1"/>
</dbReference>
<sequence>MSFESDVSRVEEIVSKLNALETTLEESLALFEEGMELSKKLEKSLSEAKRKVEIVLGENPDNAEITEF</sequence>
<evidence type="ECO:0000256" key="1">
    <source>
        <dbReference type="ARBA" id="ARBA00009998"/>
    </source>
</evidence>
<proteinExistence type="inferred from homology"/>
<evidence type="ECO:0000256" key="3">
    <source>
        <dbReference type="ARBA" id="ARBA00022722"/>
    </source>
</evidence>
<dbReference type="EC" id="3.1.11.6" evidence="6"/>
<dbReference type="HAMAP" id="MF_00337">
    <property type="entry name" value="Exonuc_7_S"/>
    <property type="match status" value="1"/>
</dbReference>
<comment type="catalytic activity">
    <reaction evidence="6">
        <text>Exonucleolytic cleavage in either 5'- to 3'- or 3'- to 5'-direction to yield nucleoside 5'-phosphates.</text>
        <dbReference type="EC" id="3.1.11.6"/>
    </reaction>
</comment>
<gene>
    <name evidence="6" type="primary">xseB</name>
    <name evidence="7" type="ordered locus">SpiGrapes_0777</name>
</gene>
<dbReference type="STRING" id="158190.SpiGrapes_0777"/>
<evidence type="ECO:0000256" key="5">
    <source>
        <dbReference type="ARBA" id="ARBA00022839"/>
    </source>
</evidence>
<evidence type="ECO:0000313" key="8">
    <source>
        <dbReference type="Proteomes" id="UP000005632"/>
    </source>
</evidence>
<dbReference type="KEGG" id="sgp:SpiGrapes_0777"/>
<dbReference type="AlphaFoldDB" id="G8QQ35"/>
<dbReference type="PANTHER" id="PTHR34137:SF1">
    <property type="entry name" value="EXODEOXYRIBONUCLEASE 7 SMALL SUBUNIT"/>
    <property type="match status" value="1"/>
</dbReference>
<comment type="subunit">
    <text evidence="6">Heterooligomer composed of large and small subunits.</text>
</comment>
<dbReference type="PANTHER" id="PTHR34137">
    <property type="entry name" value="EXODEOXYRIBONUCLEASE 7 SMALL SUBUNIT"/>
    <property type="match status" value="1"/>
</dbReference>
<keyword evidence="2 6" id="KW-0963">Cytoplasm</keyword>
<comment type="similarity">
    <text evidence="1 6">Belongs to the XseB family.</text>
</comment>
<dbReference type="Proteomes" id="UP000005632">
    <property type="component" value="Chromosome"/>
</dbReference>
<name>G8QQ35_SPHPG</name>
<keyword evidence="8" id="KW-1185">Reference proteome</keyword>
<comment type="function">
    <text evidence="6">Bidirectionally degrades single-stranded DNA into large acid-insoluble oligonucleotides, which are then degraded further into small acid-soluble oligonucleotides.</text>
</comment>
<evidence type="ECO:0000256" key="2">
    <source>
        <dbReference type="ARBA" id="ARBA00022490"/>
    </source>
</evidence>
<keyword evidence="4 6" id="KW-0378">Hydrolase</keyword>
<protein>
    <recommendedName>
        <fullName evidence="6">Exodeoxyribonuclease 7 small subunit</fullName>
        <ecNumber evidence="6">3.1.11.6</ecNumber>
    </recommendedName>
    <alternativeName>
        <fullName evidence="6">Exodeoxyribonuclease VII small subunit</fullName>
        <shortName evidence="6">Exonuclease VII small subunit</shortName>
    </alternativeName>
</protein>
<dbReference type="NCBIfam" id="TIGR01280">
    <property type="entry name" value="xseB"/>
    <property type="match status" value="1"/>
</dbReference>
<evidence type="ECO:0000313" key="7">
    <source>
        <dbReference type="EMBL" id="AEV28612.1"/>
    </source>
</evidence>
<keyword evidence="3 6" id="KW-0540">Nuclease</keyword>
<organism evidence="7 8">
    <name type="scientific">Sphaerochaeta pleomorpha (strain ATCC BAA-1885 / DSM 22778 / Grapes)</name>
    <dbReference type="NCBI Taxonomy" id="158190"/>
    <lineage>
        <taxon>Bacteria</taxon>
        <taxon>Pseudomonadati</taxon>
        <taxon>Spirochaetota</taxon>
        <taxon>Spirochaetia</taxon>
        <taxon>Spirochaetales</taxon>
        <taxon>Sphaerochaetaceae</taxon>
        <taxon>Sphaerochaeta</taxon>
    </lineage>
</organism>
<dbReference type="GO" id="GO:0008855">
    <property type="term" value="F:exodeoxyribonuclease VII activity"/>
    <property type="evidence" value="ECO:0007669"/>
    <property type="project" value="UniProtKB-UniRule"/>
</dbReference>
<dbReference type="RefSeq" id="WP_014269461.1">
    <property type="nucleotide sequence ID" value="NC_016633.1"/>
</dbReference>
<dbReference type="EMBL" id="CP003155">
    <property type="protein sequence ID" value="AEV28612.1"/>
    <property type="molecule type" value="Genomic_DNA"/>
</dbReference>
<dbReference type="GO" id="GO:0005829">
    <property type="term" value="C:cytosol"/>
    <property type="evidence" value="ECO:0007669"/>
    <property type="project" value="TreeGrafter"/>
</dbReference>
<dbReference type="eggNOG" id="COG1722">
    <property type="taxonomic scope" value="Bacteria"/>
</dbReference>